<protein>
    <submittedName>
        <fullName evidence="1">Uncharacterized protein</fullName>
    </submittedName>
</protein>
<evidence type="ECO:0000313" key="2">
    <source>
        <dbReference type="Proteomes" id="UP001162992"/>
    </source>
</evidence>
<dbReference type="Proteomes" id="UP001162992">
    <property type="component" value="Chromosome 9"/>
</dbReference>
<evidence type="ECO:0000313" key="1">
    <source>
        <dbReference type="EMBL" id="KAJ7544955.1"/>
    </source>
</evidence>
<dbReference type="EMBL" id="CM055100">
    <property type="protein sequence ID" value="KAJ7544955.1"/>
    <property type="molecule type" value="Genomic_DNA"/>
</dbReference>
<accession>A0ACC2CSS2</accession>
<reference evidence="2" key="1">
    <citation type="journal article" date="2024" name="Proc. Natl. Acad. Sci. U.S.A.">
        <title>Extraordinary preservation of gene collinearity over three hundred million years revealed in homosporous lycophytes.</title>
        <authorList>
            <person name="Li C."/>
            <person name="Wickell D."/>
            <person name="Kuo L.Y."/>
            <person name="Chen X."/>
            <person name="Nie B."/>
            <person name="Liao X."/>
            <person name="Peng D."/>
            <person name="Ji J."/>
            <person name="Jenkins J."/>
            <person name="Williams M."/>
            <person name="Shu S."/>
            <person name="Plott C."/>
            <person name="Barry K."/>
            <person name="Rajasekar S."/>
            <person name="Grimwood J."/>
            <person name="Han X."/>
            <person name="Sun S."/>
            <person name="Hou Z."/>
            <person name="He W."/>
            <person name="Dai G."/>
            <person name="Sun C."/>
            <person name="Schmutz J."/>
            <person name="Leebens-Mack J.H."/>
            <person name="Li F.W."/>
            <person name="Wang L."/>
        </authorList>
    </citation>
    <scope>NUCLEOTIDE SEQUENCE [LARGE SCALE GENOMIC DNA]</scope>
    <source>
        <strain evidence="2">cv. PW_Plant_1</strain>
    </source>
</reference>
<comment type="caution">
    <text evidence="1">The sequence shown here is derived from an EMBL/GenBank/DDBJ whole genome shotgun (WGS) entry which is preliminary data.</text>
</comment>
<organism evidence="1 2">
    <name type="scientific">Diphasiastrum complanatum</name>
    <name type="common">Issler's clubmoss</name>
    <name type="synonym">Lycopodium complanatum</name>
    <dbReference type="NCBI Taxonomy" id="34168"/>
    <lineage>
        <taxon>Eukaryota</taxon>
        <taxon>Viridiplantae</taxon>
        <taxon>Streptophyta</taxon>
        <taxon>Embryophyta</taxon>
        <taxon>Tracheophyta</taxon>
        <taxon>Lycopodiopsida</taxon>
        <taxon>Lycopodiales</taxon>
        <taxon>Lycopodiaceae</taxon>
        <taxon>Lycopodioideae</taxon>
        <taxon>Diphasiastrum</taxon>
    </lineage>
</organism>
<keyword evidence="2" id="KW-1185">Reference proteome</keyword>
<proteinExistence type="predicted"/>
<sequence>MRLCHMPHMNNTLLLLFAQDPPCRSRCETVALGNYLKLQQPFVPHRPIQESIARRATTSDGGKEIFGSDGGPMTFLSLEEAGLIEMSNLDMHERFLARLTVSSLNLLRVISEQENVPISDLNAGKICDWFVKDKAKRKEAINSAVLKWDNGHGPGW</sequence>
<gene>
    <name evidence="1" type="ORF">O6H91_09G100300</name>
</gene>
<name>A0ACC2CSS2_DIPCM</name>